<dbReference type="Proteomes" id="UP000823926">
    <property type="component" value="Unassembled WGS sequence"/>
</dbReference>
<gene>
    <name evidence="1" type="ORF">H9888_03200</name>
</gene>
<name>A0A9D1TXX4_9BACT</name>
<accession>A0A9D1TXX4</accession>
<evidence type="ECO:0000313" key="1">
    <source>
        <dbReference type="EMBL" id="HIW10487.1"/>
    </source>
</evidence>
<dbReference type="AlphaFoldDB" id="A0A9D1TXX4"/>
<organism evidence="1 2">
    <name type="scientific">Candidatus Rikenella faecigallinarum</name>
    <dbReference type="NCBI Taxonomy" id="2838745"/>
    <lineage>
        <taxon>Bacteria</taxon>
        <taxon>Pseudomonadati</taxon>
        <taxon>Bacteroidota</taxon>
        <taxon>Bacteroidia</taxon>
        <taxon>Bacteroidales</taxon>
        <taxon>Rikenellaceae</taxon>
        <taxon>Rikenella</taxon>
    </lineage>
</organism>
<protein>
    <submittedName>
        <fullName evidence="1">Uncharacterized protein</fullName>
    </submittedName>
</protein>
<comment type="caution">
    <text evidence="1">The sequence shown here is derived from an EMBL/GenBank/DDBJ whole genome shotgun (WGS) entry which is preliminary data.</text>
</comment>
<dbReference type="EMBL" id="DXHL01000019">
    <property type="protein sequence ID" value="HIW10487.1"/>
    <property type="molecule type" value="Genomic_DNA"/>
</dbReference>
<proteinExistence type="predicted"/>
<sequence>MKQRSLLIVLACLGAIVILFLLFAGGGNNQVVIQWEAASPAPSQESPCTLKVYVENSGSMNGYMHAGTQLTDVLYDYVSLLGTSVDTVELNYLNTEVVEYPQDLKHFIGTLTPTAFRAVKGNKSNSDIAQMLETILARTDANTLSLFVSDCILDVKQGATANYLVNRQIDIRNAFSRKLHQQPDLATVVLPLMSDFTGYYYYDRGSEYLQSAERPYYLWLIGPQSLLARCNRLHPWSNLLTDKQRLLTFSTPVAAIPFTITNQFGKNREGHCVCRPDRRGRYQFQVHADLSGTLQEESLLLNPAYYRKTGQLLQIEAVRPIQDSRSPYTHILTMSLAETVTPYGEKIELGAAPFPAWVEQMNDDSGADIQSNMGKTTGIKYILQGVGEAYKGYTTMGSIPFTINKQ</sequence>
<reference evidence="1" key="1">
    <citation type="journal article" date="2021" name="PeerJ">
        <title>Extensive microbial diversity within the chicken gut microbiome revealed by metagenomics and culture.</title>
        <authorList>
            <person name="Gilroy R."/>
            <person name="Ravi A."/>
            <person name="Getino M."/>
            <person name="Pursley I."/>
            <person name="Horton D.L."/>
            <person name="Alikhan N.F."/>
            <person name="Baker D."/>
            <person name="Gharbi K."/>
            <person name="Hall N."/>
            <person name="Watson M."/>
            <person name="Adriaenssens E.M."/>
            <person name="Foster-Nyarko E."/>
            <person name="Jarju S."/>
            <person name="Secka A."/>
            <person name="Antonio M."/>
            <person name="Oren A."/>
            <person name="Chaudhuri R.R."/>
            <person name="La Ragione R."/>
            <person name="Hildebrand F."/>
            <person name="Pallen M.J."/>
        </authorList>
    </citation>
    <scope>NUCLEOTIDE SEQUENCE</scope>
    <source>
        <strain evidence="1">ChiBcec15-1070</strain>
    </source>
</reference>
<reference evidence="1" key="2">
    <citation type="submission" date="2021-04" db="EMBL/GenBank/DDBJ databases">
        <authorList>
            <person name="Gilroy R."/>
        </authorList>
    </citation>
    <scope>NUCLEOTIDE SEQUENCE</scope>
    <source>
        <strain evidence="1">ChiBcec15-1070</strain>
    </source>
</reference>
<evidence type="ECO:0000313" key="2">
    <source>
        <dbReference type="Proteomes" id="UP000823926"/>
    </source>
</evidence>